<protein>
    <submittedName>
        <fullName evidence="1">Uncharacterized protein</fullName>
    </submittedName>
</protein>
<comment type="caution">
    <text evidence="1">The sequence shown here is derived from an EMBL/GenBank/DDBJ whole genome shotgun (WGS) entry which is preliminary data.</text>
</comment>
<evidence type="ECO:0000313" key="1">
    <source>
        <dbReference type="EMBL" id="KAH7860349.1"/>
    </source>
</evidence>
<proteinExistence type="predicted"/>
<name>A0ACB7Z3C1_9ERIC</name>
<evidence type="ECO:0000313" key="2">
    <source>
        <dbReference type="Proteomes" id="UP000828048"/>
    </source>
</evidence>
<dbReference type="EMBL" id="CM037154">
    <property type="protein sequence ID" value="KAH7860349.1"/>
    <property type="molecule type" value="Genomic_DNA"/>
</dbReference>
<accession>A0ACB7Z3C1</accession>
<sequence length="478" mass="52281">MEEKEIAGSYWVGRRRRSPEVERAAGEGGSPVGSPMLAAAVAATATIARSLCYAGASSGWCIQIVRSLCCAGALECSSSPDPPSLAEFLNSPERPLEVVYKHIIRVRRSVSMELRNIGLVVAVLIATATFQAVLSPPGGVGGPGDNNLLTNGTSINATISSSNHLFAANTTDELIGYGQATYGDFFVVFYGCNTMAFVLSMLMIMFALSFQPFFPLHLALYFLMLSYGVSFSVISPSNGSAEVFLKVSTVCNVTSPEGALQPSKRESQERVSVGETRIWTASTNPLLGAFKSWSDSYIVVPYKAFFGLHLLNLNVVDIRKSASVVPKRYLGRRRRWSLVPLDPLLLCFLHRLRLAPTQISINTFRIVNSVAELAQRESLLLGIEEILFCYEIVGLGDGSLYYLRARKGFKLIGGLPPKDRCPDDWLKITGEYEYTLGTEVRAYRLPWKEGDPGSQVKKRSHNRTNLAAIETALALPET</sequence>
<dbReference type="Proteomes" id="UP000828048">
    <property type="component" value="Chromosome 4"/>
</dbReference>
<keyword evidence="2" id="KW-1185">Reference proteome</keyword>
<organism evidence="1 2">
    <name type="scientific">Vaccinium darrowii</name>
    <dbReference type="NCBI Taxonomy" id="229202"/>
    <lineage>
        <taxon>Eukaryota</taxon>
        <taxon>Viridiplantae</taxon>
        <taxon>Streptophyta</taxon>
        <taxon>Embryophyta</taxon>
        <taxon>Tracheophyta</taxon>
        <taxon>Spermatophyta</taxon>
        <taxon>Magnoliopsida</taxon>
        <taxon>eudicotyledons</taxon>
        <taxon>Gunneridae</taxon>
        <taxon>Pentapetalae</taxon>
        <taxon>asterids</taxon>
        <taxon>Ericales</taxon>
        <taxon>Ericaceae</taxon>
        <taxon>Vaccinioideae</taxon>
        <taxon>Vaccinieae</taxon>
        <taxon>Vaccinium</taxon>
    </lineage>
</organism>
<reference evidence="1 2" key="1">
    <citation type="journal article" date="2021" name="Hortic Res">
        <title>High-quality reference genome and annotation aids understanding of berry development for evergreen blueberry (Vaccinium darrowii).</title>
        <authorList>
            <person name="Yu J."/>
            <person name="Hulse-Kemp A.M."/>
            <person name="Babiker E."/>
            <person name="Staton M."/>
        </authorList>
    </citation>
    <scope>NUCLEOTIDE SEQUENCE [LARGE SCALE GENOMIC DNA]</scope>
    <source>
        <strain evidence="2">cv. NJ 8807/NJ 8810</strain>
        <tissue evidence="1">Young leaf</tissue>
    </source>
</reference>
<gene>
    <name evidence="1" type="ORF">Vadar_012405</name>
</gene>